<feature type="region of interest" description="Disordered" evidence="7">
    <location>
        <begin position="1"/>
        <end position="103"/>
    </location>
</feature>
<evidence type="ECO:0000256" key="5">
    <source>
        <dbReference type="ARBA" id="ARBA00022839"/>
    </source>
</evidence>
<dbReference type="SMART" id="SM00479">
    <property type="entry name" value="EXOIII"/>
    <property type="match status" value="1"/>
</dbReference>
<keyword evidence="4" id="KW-0378">Hydrolase</keyword>
<keyword evidence="10" id="KW-1185">Reference proteome</keyword>
<keyword evidence="3" id="KW-0540">Nuclease</keyword>
<evidence type="ECO:0000256" key="4">
    <source>
        <dbReference type="ARBA" id="ARBA00022801"/>
    </source>
</evidence>
<dbReference type="CDD" id="cd06145">
    <property type="entry name" value="REX1_like"/>
    <property type="match status" value="1"/>
</dbReference>
<dbReference type="Proteomes" id="UP001234581">
    <property type="component" value="Unassembled WGS sequence"/>
</dbReference>
<dbReference type="InterPro" id="IPR013520">
    <property type="entry name" value="Ribonucl_H"/>
</dbReference>
<dbReference type="InterPro" id="IPR034922">
    <property type="entry name" value="REX1-like_exo"/>
</dbReference>
<evidence type="ECO:0000256" key="2">
    <source>
        <dbReference type="ARBA" id="ARBA00006357"/>
    </source>
</evidence>
<dbReference type="GO" id="GO:0010629">
    <property type="term" value="P:negative regulation of gene expression"/>
    <property type="evidence" value="ECO:0007669"/>
    <property type="project" value="UniProtKB-ARBA"/>
</dbReference>
<dbReference type="InterPro" id="IPR036397">
    <property type="entry name" value="RNaseH_sf"/>
</dbReference>
<name>A0AAD8DJC0_9FUNG</name>
<organism evidence="9 10">
    <name type="scientific">Lichtheimia ornata</name>
    <dbReference type="NCBI Taxonomy" id="688661"/>
    <lineage>
        <taxon>Eukaryota</taxon>
        <taxon>Fungi</taxon>
        <taxon>Fungi incertae sedis</taxon>
        <taxon>Mucoromycota</taxon>
        <taxon>Mucoromycotina</taxon>
        <taxon>Mucoromycetes</taxon>
        <taxon>Mucorales</taxon>
        <taxon>Lichtheimiaceae</taxon>
        <taxon>Lichtheimia</taxon>
    </lineage>
</organism>
<dbReference type="InterPro" id="IPR047021">
    <property type="entry name" value="REXO1/3/4-like"/>
</dbReference>
<evidence type="ECO:0000313" key="9">
    <source>
        <dbReference type="EMBL" id="KAJ8663648.1"/>
    </source>
</evidence>
<comment type="subcellular location">
    <subcellularLocation>
        <location evidence="1">Nucleus</location>
    </subcellularLocation>
</comment>
<keyword evidence="5" id="KW-0269">Exonuclease</keyword>
<feature type="compositionally biased region" description="Polar residues" evidence="7">
    <location>
        <begin position="72"/>
        <end position="89"/>
    </location>
</feature>
<dbReference type="InterPro" id="IPR012337">
    <property type="entry name" value="RNaseH-like_sf"/>
</dbReference>
<proteinExistence type="inferred from homology"/>
<keyword evidence="6" id="KW-0539">Nucleus</keyword>
<feature type="compositionally biased region" description="Low complexity" evidence="7">
    <location>
        <begin position="57"/>
        <end position="69"/>
    </location>
</feature>
<feature type="compositionally biased region" description="Basic and acidic residues" evidence="7">
    <location>
        <begin position="1"/>
        <end position="38"/>
    </location>
</feature>
<dbReference type="GeneID" id="83208315"/>
<dbReference type="FunFam" id="3.30.420.10:FF:000031">
    <property type="entry name" value="RNA exonuclease 1"/>
    <property type="match status" value="1"/>
</dbReference>
<dbReference type="RefSeq" id="XP_058348560.1">
    <property type="nucleotide sequence ID" value="XM_058480996.1"/>
</dbReference>
<evidence type="ECO:0000259" key="8">
    <source>
        <dbReference type="SMART" id="SM00479"/>
    </source>
</evidence>
<sequence>MRFTPTDRPKKPLVEDAAKKIHVKFDNDDEVPKVENKKRSNSSDQAIDHQHKKQRTNKGNNTGNTGGRKAVQITTPGTSSPKPNTNNKRSPGKGTQKKKTMSLEDVRAIREKKRLRRRAQKQIGDVKVHVPSLKLNTEKIDDKLKVDDIRNFLIYALAETTAPGFATMINRGSLEHAVLLYVPGLDASHFGLPRLDNYANYSPKSTPHLIDIKSSDPRLLGRMTMPYFSSVFSHALISALPVKRNKVGLEFMEALQCPVSNKENARRQEQRNQLMEKYKGRMEEFYVLTLDELQKSRYPIPTCLDPSSKLPDDEWKETRPAATPSDRKRLMALDCEMVKTKTGKALARVTLVDENGESLMDQFVRPEEKIVDYLTEYSGITPEIMQETTCSLRRAQKYVRRLVDHNVILVGHSMENDLQALKIAHPYCVDTALLYDSFRGPPHKPALRYLSSRFLKRKIQHHGKVGHDSGEDARAAMDLFKLKVEHGPKYGKSATDMELIFNRLDQATNKKRSSVLLERNTVPTYSLSNMYPATYQCCTTDEELVQRTIEASKKHNLVVSQFRTLKPTVHLEEQLVPTILSFESSSKNSEAATRMELFDRYFREMYEGFPEGTLIFVMGGYGGIDDDFPKLYEKFKRTRVFNDERLWADQDKQNFYKLLHKARLGVNFCTLKEYK</sequence>
<dbReference type="PANTHER" id="PTHR12801:SF115">
    <property type="entry name" value="FI18136P1-RELATED"/>
    <property type="match status" value="1"/>
</dbReference>
<comment type="caution">
    <text evidence="9">The sequence shown here is derived from an EMBL/GenBank/DDBJ whole genome shotgun (WGS) entry which is preliminary data.</text>
</comment>
<comment type="similarity">
    <text evidence="2">Belongs to the REXO1/REXO3 family.</text>
</comment>
<dbReference type="EMBL" id="JARTCD010000002">
    <property type="protein sequence ID" value="KAJ8663648.1"/>
    <property type="molecule type" value="Genomic_DNA"/>
</dbReference>
<evidence type="ECO:0000313" key="10">
    <source>
        <dbReference type="Proteomes" id="UP001234581"/>
    </source>
</evidence>
<dbReference type="Pfam" id="PF00929">
    <property type="entry name" value="RNase_T"/>
    <property type="match status" value="1"/>
</dbReference>
<protein>
    <recommendedName>
        <fullName evidence="8">Exonuclease domain-containing protein</fullName>
    </recommendedName>
</protein>
<dbReference type="PANTHER" id="PTHR12801">
    <property type="entry name" value="RNA EXONUCLEASE REXO1 / RECO3 FAMILY MEMBER-RELATED"/>
    <property type="match status" value="1"/>
</dbReference>
<dbReference type="AlphaFoldDB" id="A0AAD8DJC0"/>
<evidence type="ECO:0000256" key="1">
    <source>
        <dbReference type="ARBA" id="ARBA00004123"/>
    </source>
</evidence>
<dbReference type="Gene3D" id="3.30.420.10">
    <property type="entry name" value="Ribonuclease H-like superfamily/Ribonuclease H"/>
    <property type="match status" value="1"/>
</dbReference>
<reference evidence="9 10" key="1">
    <citation type="submission" date="2023-03" db="EMBL/GenBank/DDBJ databases">
        <title>Genome sequence of Lichtheimia ornata CBS 291.66.</title>
        <authorList>
            <person name="Mohabir J.T."/>
            <person name="Shea T.P."/>
            <person name="Kurbessoian T."/>
            <person name="Berby B."/>
            <person name="Fontaine J."/>
            <person name="Livny J."/>
            <person name="Gnirke A."/>
            <person name="Stajich J.E."/>
            <person name="Cuomo C.A."/>
        </authorList>
    </citation>
    <scope>NUCLEOTIDE SEQUENCE [LARGE SCALE GENOMIC DNA]</scope>
    <source>
        <strain evidence="9">CBS 291.66</strain>
    </source>
</reference>
<dbReference type="SUPFAM" id="SSF53098">
    <property type="entry name" value="Ribonuclease H-like"/>
    <property type="match status" value="1"/>
</dbReference>
<evidence type="ECO:0000256" key="6">
    <source>
        <dbReference type="ARBA" id="ARBA00023242"/>
    </source>
</evidence>
<evidence type="ECO:0000256" key="3">
    <source>
        <dbReference type="ARBA" id="ARBA00022722"/>
    </source>
</evidence>
<dbReference type="GO" id="GO:0004527">
    <property type="term" value="F:exonuclease activity"/>
    <property type="evidence" value="ECO:0007669"/>
    <property type="project" value="UniProtKB-KW"/>
</dbReference>
<accession>A0AAD8DJC0</accession>
<feature type="domain" description="Exonuclease" evidence="8">
    <location>
        <begin position="329"/>
        <end position="489"/>
    </location>
</feature>
<evidence type="ECO:0000256" key="7">
    <source>
        <dbReference type="SAM" id="MobiDB-lite"/>
    </source>
</evidence>
<dbReference type="GO" id="GO:0003676">
    <property type="term" value="F:nucleic acid binding"/>
    <property type="evidence" value="ECO:0007669"/>
    <property type="project" value="InterPro"/>
</dbReference>
<gene>
    <name evidence="9" type="ORF">O0I10_000896</name>
</gene>
<dbReference type="GO" id="GO:0005634">
    <property type="term" value="C:nucleus"/>
    <property type="evidence" value="ECO:0007669"/>
    <property type="project" value="UniProtKB-SubCell"/>
</dbReference>